<dbReference type="OrthoDB" id="742048at2759"/>
<dbReference type="EMBL" id="JACGCM010002681">
    <property type="protein sequence ID" value="KAF6136745.1"/>
    <property type="molecule type" value="Genomic_DNA"/>
</dbReference>
<comment type="caution">
    <text evidence="2">The sequence shown here is derived from an EMBL/GenBank/DDBJ whole genome shotgun (WGS) entry which is preliminary data.</text>
</comment>
<keyword evidence="1" id="KW-0472">Membrane</keyword>
<protein>
    <submittedName>
        <fullName evidence="2">Uncharacterized protein</fullName>
    </submittedName>
</protein>
<feature type="transmembrane region" description="Helical" evidence="1">
    <location>
        <begin position="129"/>
        <end position="149"/>
    </location>
</feature>
<name>A0A7J7L2A3_9MAGN</name>
<dbReference type="AlphaFoldDB" id="A0A7J7L2A3"/>
<keyword evidence="3" id="KW-1185">Reference proteome</keyword>
<evidence type="ECO:0000256" key="1">
    <source>
        <dbReference type="SAM" id="Phobius"/>
    </source>
</evidence>
<dbReference type="PANTHER" id="PTHR36000">
    <property type="entry name" value="DEFECTIVE 1273 PROTEIN, PUTATIVE-RELATED"/>
    <property type="match status" value="1"/>
</dbReference>
<keyword evidence="1" id="KW-0812">Transmembrane</keyword>
<gene>
    <name evidence="2" type="ORF">GIB67_020067</name>
</gene>
<proteinExistence type="predicted"/>
<feature type="transmembrane region" description="Helical" evidence="1">
    <location>
        <begin position="184"/>
        <end position="207"/>
    </location>
</feature>
<sequence length="258" mass="29302">MYLTTTTPSSSSFGIQNHLPITTLLFPQITSSFSSLGVSKIKFFEAQKHAASRSPQFSRFYNYKTSLRYSTKPQIIMAQSSEPSKLRVHMDNFRERLWEAFPGSAKEFPWKRTEEKLLQRLFFLGEKTLKWSLIAIFIVSLLSDIILSFSTNRELMIPIGLFVGCMMADFLKETTQELFSGTEVGVLGCLVGVNSFFVLVKFVSVYFAVGGRVSLSHVGNGGVMQVLWLWKKLQEERESNEDVELSYLKETLVANVDD</sequence>
<keyword evidence="1" id="KW-1133">Transmembrane helix</keyword>
<accession>A0A7J7L2A3</accession>
<organism evidence="2 3">
    <name type="scientific">Kingdonia uniflora</name>
    <dbReference type="NCBI Taxonomy" id="39325"/>
    <lineage>
        <taxon>Eukaryota</taxon>
        <taxon>Viridiplantae</taxon>
        <taxon>Streptophyta</taxon>
        <taxon>Embryophyta</taxon>
        <taxon>Tracheophyta</taxon>
        <taxon>Spermatophyta</taxon>
        <taxon>Magnoliopsida</taxon>
        <taxon>Ranunculales</taxon>
        <taxon>Circaeasteraceae</taxon>
        <taxon>Kingdonia</taxon>
    </lineage>
</organism>
<reference evidence="2 3" key="1">
    <citation type="journal article" date="2020" name="IScience">
        <title>Genome Sequencing of the Endangered Kingdonia uniflora (Circaeasteraceae, Ranunculales) Reveals Potential Mechanisms of Evolutionary Specialization.</title>
        <authorList>
            <person name="Sun Y."/>
            <person name="Deng T."/>
            <person name="Zhang A."/>
            <person name="Moore M.J."/>
            <person name="Landis J.B."/>
            <person name="Lin N."/>
            <person name="Zhang H."/>
            <person name="Zhang X."/>
            <person name="Huang J."/>
            <person name="Zhang X."/>
            <person name="Sun H."/>
            <person name="Wang H."/>
        </authorList>
    </citation>
    <scope>NUCLEOTIDE SEQUENCE [LARGE SCALE GENOMIC DNA]</scope>
    <source>
        <strain evidence="2">TB1705</strain>
        <tissue evidence="2">Leaf</tissue>
    </source>
</reference>
<evidence type="ECO:0000313" key="2">
    <source>
        <dbReference type="EMBL" id="KAF6136745.1"/>
    </source>
</evidence>
<evidence type="ECO:0000313" key="3">
    <source>
        <dbReference type="Proteomes" id="UP000541444"/>
    </source>
</evidence>
<dbReference type="PANTHER" id="PTHR36000:SF3">
    <property type="entry name" value="EMBRYO DEFECTIVE 1273"/>
    <property type="match status" value="1"/>
</dbReference>
<dbReference type="Proteomes" id="UP000541444">
    <property type="component" value="Unassembled WGS sequence"/>
</dbReference>